<sequence length="92" mass="9988">MSGFPLTGVALENPSLSVPTSRIRRHAQTNTRPRRSVAAAVFGGIGTEICGDRWHHSKGSLTLLTNHQSQSEKHPITVANPYVDNAGQHPHE</sequence>
<proteinExistence type="predicted"/>
<name>A0A4Z2I8D1_9TELE</name>
<keyword evidence="2" id="KW-1185">Reference proteome</keyword>
<comment type="caution">
    <text evidence="1">The sequence shown here is derived from an EMBL/GenBank/DDBJ whole genome shotgun (WGS) entry which is preliminary data.</text>
</comment>
<dbReference type="EMBL" id="SRLO01000116">
    <property type="protein sequence ID" value="TNN74309.1"/>
    <property type="molecule type" value="Genomic_DNA"/>
</dbReference>
<dbReference type="AlphaFoldDB" id="A0A4Z2I8D1"/>
<accession>A0A4Z2I8D1</accession>
<dbReference type="Proteomes" id="UP000314294">
    <property type="component" value="Unassembled WGS sequence"/>
</dbReference>
<evidence type="ECO:0000313" key="1">
    <source>
        <dbReference type="EMBL" id="TNN74309.1"/>
    </source>
</evidence>
<organism evidence="1 2">
    <name type="scientific">Liparis tanakae</name>
    <name type="common">Tanaka's snailfish</name>
    <dbReference type="NCBI Taxonomy" id="230148"/>
    <lineage>
        <taxon>Eukaryota</taxon>
        <taxon>Metazoa</taxon>
        <taxon>Chordata</taxon>
        <taxon>Craniata</taxon>
        <taxon>Vertebrata</taxon>
        <taxon>Euteleostomi</taxon>
        <taxon>Actinopterygii</taxon>
        <taxon>Neopterygii</taxon>
        <taxon>Teleostei</taxon>
        <taxon>Neoteleostei</taxon>
        <taxon>Acanthomorphata</taxon>
        <taxon>Eupercaria</taxon>
        <taxon>Perciformes</taxon>
        <taxon>Cottioidei</taxon>
        <taxon>Cottales</taxon>
        <taxon>Liparidae</taxon>
        <taxon>Liparis</taxon>
    </lineage>
</organism>
<reference evidence="1 2" key="1">
    <citation type="submission" date="2019-03" db="EMBL/GenBank/DDBJ databases">
        <title>First draft genome of Liparis tanakae, snailfish: a comprehensive survey of snailfish specific genes.</title>
        <authorList>
            <person name="Kim W."/>
            <person name="Song I."/>
            <person name="Jeong J.-H."/>
            <person name="Kim D."/>
            <person name="Kim S."/>
            <person name="Ryu S."/>
            <person name="Song J.Y."/>
            <person name="Lee S.K."/>
        </authorList>
    </citation>
    <scope>NUCLEOTIDE SEQUENCE [LARGE SCALE GENOMIC DNA]</scope>
    <source>
        <tissue evidence="1">Muscle</tissue>
    </source>
</reference>
<protein>
    <submittedName>
        <fullName evidence="1">Uncharacterized protein</fullName>
    </submittedName>
</protein>
<gene>
    <name evidence="1" type="ORF">EYF80_015552</name>
</gene>
<evidence type="ECO:0000313" key="2">
    <source>
        <dbReference type="Proteomes" id="UP000314294"/>
    </source>
</evidence>